<protein>
    <submittedName>
        <fullName evidence="1">Uncharacterized protein</fullName>
    </submittedName>
</protein>
<name>A0A0G0ZHA5_9BACT</name>
<evidence type="ECO:0000313" key="1">
    <source>
        <dbReference type="EMBL" id="KKS21441.1"/>
    </source>
</evidence>
<dbReference type="AlphaFoldDB" id="A0A0G0ZHA5"/>
<feature type="non-terminal residue" evidence="1">
    <location>
        <position position="1"/>
    </location>
</feature>
<accession>A0A0G0ZHA5</accession>
<dbReference type="Proteomes" id="UP000034371">
    <property type="component" value="Unassembled WGS sequence"/>
</dbReference>
<comment type="caution">
    <text evidence="1">The sequence shown here is derived from an EMBL/GenBank/DDBJ whole genome shotgun (WGS) entry which is preliminary data.</text>
</comment>
<sequence length="40" mass="4276">RDISSLEPHIAPVYGGAQIAQTTLSASVQGRNYDDVTTSR</sequence>
<dbReference type="EMBL" id="LCBY01000038">
    <property type="protein sequence ID" value="KKS21441.1"/>
    <property type="molecule type" value="Genomic_DNA"/>
</dbReference>
<evidence type="ECO:0000313" key="2">
    <source>
        <dbReference type="Proteomes" id="UP000034371"/>
    </source>
</evidence>
<gene>
    <name evidence="1" type="ORF">UU78_C0038G0001</name>
</gene>
<reference evidence="1 2" key="1">
    <citation type="journal article" date="2015" name="Nature">
        <title>rRNA introns, odd ribosomes, and small enigmatic genomes across a large radiation of phyla.</title>
        <authorList>
            <person name="Brown C.T."/>
            <person name="Hug L.A."/>
            <person name="Thomas B.C."/>
            <person name="Sharon I."/>
            <person name="Castelle C.J."/>
            <person name="Singh A."/>
            <person name="Wilkins M.J."/>
            <person name="Williams K.H."/>
            <person name="Banfield J.F."/>
        </authorList>
    </citation>
    <scope>NUCLEOTIDE SEQUENCE [LARGE SCALE GENOMIC DNA]</scope>
</reference>
<organism evidence="1 2">
    <name type="scientific">Candidatus Roizmanbacteria bacterium GW2011_GWC2_41_7</name>
    <dbReference type="NCBI Taxonomy" id="1618487"/>
    <lineage>
        <taxon>Bacteria</taxon>
        <taxon>Candidatus Roizmaniibacteriota</taxon>
    </lineage>
</organism>
<proteinExistence type="predicted"/>